<dbReference type="InterPro" id="IPR003616">
    <property type="entry name" value="Post-SET_dom"/>
</dbReference>
<dbReference type="InterPro" id="IPR050973">
    <property type="entry name" value="H3K9_Histone-Lys_N-MTase"/>
</dbReference>
<dbReference type="PROSITE" id="PS00598">
    <property type="entry name" value="CHROMO_1"/>
    <property type="match status" value="1"/>
</dbReference>
<feature type="compositionally biased region" description="Basic residues" evidence="13">
    <location>
        <begin position="70"/>
        <end position="82"/>
    </location>
</feature>
<evidence type="ECO:0000256" key="10">
    <source>
        <dbReference type="ARBA" id="ARBA00023242"/>
    </source>
</evidence>
<dbReference type="PROSITE" id="PS50013">
    <property type="entry name" value="CHROMO_2"/>
    <property type="match status" value="1"/>
</dbReference>
<dbReference type="InterPro" id="IPR046341">
    <property type="entry name" value="SET_dom_sf"/>
</dbReference>
<dbReference type="EC" id="2.1.1.355" evidence="11"/>
<evidence type="ECO:0000259" key="16">
    <source>
        <dbReference type="PROSITE" id="PS50867"/>
    </source>
</evidence>
<dbReference type="InterPro" id="IPR007728">
    <property type="entry name" value="Pre-SET_dom"/>
</dbReference>
<dbReference type="GO" id="GO:0033562">
    <property type="term" value="P:co-transcriptional gene silencing by RNA interference machinery"/>
    <property type="evidence" value="ECO:0007669"/>
    <property type="project" value="EnsemblFungi"/>
</dbReference>
<dbReference type="Gene3D" id="2.40.50.40">
    <property type="match status" value="1"/>
</dbReference>
<evidence type="ECO:0000256" key="4">
    <source>
        <dbReference type="ARBA" id="ARBA00022603"/>
    </source>
</evidence>
<evidence type="ECO:0000256" key="1">
    <source>
        <dbReference type="ARBA" id="ARBA00004123"/>
    </source>
</evidence>
<feature type="binding site" evidence="12">
    <location>
        <position position="315"/>
    </location>
    <ligand>
        <name>Zn(2+)</name>
        <dbReference type="ChEBI" id="CHEBI:29105"/>
        <label>3</label>
    </ligand>
</feature>
<feature type="binding site" evidence="12">
    <location>
        <position position="276"/>
    </location>
    <ligand>
        <name>Zn(2+)</name>
        <dbReference type="ChEBI" id="CHEBI:29105"/>
        <label>1</label>
    </ligand>
</feature>
<feature type="binding site" evidence="12">
    <location>
        <position position="305"/>
    </location>
    <ligand>
        <name>Zn(2+)</name>
        <dbReference type="ChEBI" id="CHEBI:29105"/>
        <label>2</label>
    </ligand>
</feature>
<evidence type="ECO:0000313" key="18">
    <source>
        <dbReference type="EMBL" id="EPX73459.1"/>
    </source>
</evidence>
<keyword evidence="5 11" id="KW-0808">Transferase</keyword>
<evidence type="ECO:0000256" key="12">
    <source>
        <dbReference type="PIRSR" id="PIRSR009343-2"/>
    </source>
</evidence>
<keyword evidence="10 11" id="KW-0539">Nucleus</keyword>
<feature type="compositionally biased region" description="Polar residues" evidence="13">
    <location>
        <begin position="108"/>
        <end position="123"/>
    </location>
</feature>
<dbReference type="Pfam" id="PF05033">
    <property type="entry name" value="Pre-SET"/>
    <property type="match status" value="1"/>
</dbReference>
<dbReference type="GO" id="GO:0008270">
    <property type="term" value="F:zinc ion binding"/>
    <property type="evidence" value="ECO:0007669"/>
    <property type="project" value="UniProtKB-UniRule"/>
</dbReference>
<feature type="compositionally biased region" description="Polar residues" evidence="13">
    <location>
        <begin position="176"/>
        <end position="190"/>
    </location>
</feature>
<organism evidence="18 19">
    <name type="scientific">Schizosaccharomyces octosporus (strain yFS286)</name>
    <name type="common">Fission yeast</name>
    <name type="synonym">Octosporomyces octosporus</name>
    <dbReference type="NCBI Taxonomy" id="483514"/>
    <lineage>
        <taxon>Eukaryota</taxon>
        <taxon>Fungi</taxon>
        <taxon>Dikarya</taxon>
        <taxon>Ascomycota</taxon>
        <taxon>Taphrinomycotina</taxon>
        <taxon>Schizosaccharomycetes</taxon>
        <taxon>Schizosaccharomycetales</taxon>
        <taxon>Schizosaccharomycetaceae</taxon>
        <taxon>Schizosaccharomyces</taxon>
    </lineage>
</organism>
<feature type="region of interest" description="Disordered" evidence="13">
    <location>
        <begin position="68"/>
        <end position="140"/>
    </location>
</feature>
<evidence type="ECO:0000256" key="11">
    <source>
        <dbReference type="PIRNR" id="PIRNR009343"/>
    </source>
</evidence>
<name>S9RHE0_SCHOY</name>
<dbReference type="GO" id="GO:0031934">
    <property type="term" value="C:mating-type region heterochromatin"/>
    <property type="evidence" value="ECO:0007669"/>
    <property type="project" value="EnsemblFungi"/>
</dbReference>
<evidence type="ECO:0000259" key="15">
    <source>
        <dbReference type="PROSITE" id="PS50280"/>
    </source>
</evidence>
<evidence type="ECO:0000259" key="14">
    <source>
        <dbReference type="PROSITE" id="PS50013"/>
    </source>
</evidence>
<dbReference type="HOGENOM" id="CLU_020840_8_2_1"/>
<dbReference type="OMA" id="EVDDEPC"/>
<evidence type="ECO:0000256" key="3">
    <source>
        <dbReference type="ARBA" id="ARBA00022454"/>
    </source>
</evidence>
<keyword evidence="8 11" id="KW-0862">Zinc</keyword>
<dbReference type="CDD" id="cd18632">
    <property type="entry name" value="CD_Clr4_like"/>
    <property type="match status" value="1"/>
</dbReference>
<keyword evidence="3" id="KW-0158">Chromosome</keyword>
<gene>
    <name evidence="18" type="ORF">SOCG_02684</name>
</gene>
<feature type="domain" description="Chromo" evidence="14">
    <location>
        <begin position="6"/>
        <end position="58"/>
    </location>
</feature>
<dbReference type="SMART" id="SM00317">
    <property type="entry name" value="SET"/>
    <property type="match status" value="1"/>
</dbReference>
<sequence>MPSKEYEVEKIVDEKLDRNGKVRLYRVRWLNYSARSDTWEPPENLSGCPDILAEWNQKVQKIQTAAIPKKGVKAPSRQKPKQHALPLRREARSNHTVSNCKNNERVSKQTVSTARKRTSSVSSGRERRYSPVSKRRSIKSNNLEVEEKKEMTKEVPNEECNVSKSIIHSFPDSEPVRTTSMSTPSDRSNPVKQLTYESLSFYEKKELFRERLRNLKGPEITLVNEVDDEPCPSLEFQFITEYRLTKGVIPPDPNFQSGCNCPADGCDLNYPSRCECLDDLEEPKYFAYDAQGRVRLDAPAVIYECNSFCSCPSSCPNRVAQRGRTLPLEIFKTKGKGWGVRSLRFIPSGRFITCYLGEVITSEEAAKRDKNYDQDGITYLFDLDMFEDSSVYTVDAQNYGDISRFFNHSCSPNLAIYSVIRNHGFRTIYDLAFFAIKDIEPLEELTFDYAGVRDNTSQSTQQSQQTRSSKIRRKCKCGALNCRGWLFG</sequence>
<dbReference type="GeneID" id="25031659"/>
<dbReference type="PROSITE" id="PS50280">
    <property type="entry name" value="SET"/>
    <property type="match status" value="1"/>
</dbReference>
<dbReference type="PROSITE" id="PS50867">
    <property type="entry name" value="PRE_SET"/>
    <property type="match status" value="1"/>
</dbReference>
<feature type="region of interest" description="Disordered" evidence="13">
    <location>
        <begin position="170"/>
        <end position="190"/>
    </location>
</feature>
<dbReference type="SUPFAM" id="SSF54160">
    <property type="entry name" value="Chromo domain-like"/>
    <property type="match status" value="1"/>
</dbReference>
<dbReference type="GO" id="GO:0003727">
    <property type="term" value="F:single-stranded RNA binding"/>
    <property type="evidence" value="ECO:0007669"/>
    <property type="project" value="EnsemblFungi"/>
</dbReference>
<reference evidence="18 19" key="1">
    <citation type="journal article" date="2011" name="Science">
        <title>Comparative functional genomics of the fission yeasts.</title>
        <authorList>
            <person name="Rhind N."/>
            <person name="Chen Z."/>
            <person name="Yassour M."/>
            <person name="Thompson D.A."/>
            <person name="Haas B.J."/>
            <person name="Habib N."/>
            <person name="Wapinski I."/>
            <person name="Roy S."/>
            <person name="Lin M.F."/>
            <person name="Heiman D.I."/>
            <person name="Young S.K."/>
            <person name="Furuya K."/>
            <person name="Guo Y."/>
            <person name="Pidoux A."/>
            <person name="Chen H.M."/>
            <person name="Robbertse B."/>
            <person name="Goldberg J.M."/>
            <person name="Aoki K."/>
            <person name="Bayne E.H."/>
            <person name="Berlin A.M."/>
            <person name="Desjardins C.A."/>
            <person name="Dobbs E."/>
            <person name="Dukaj L."/>
            <person name="Fan L."/>
            <person name="FitzGerald M.G."/>
            <person name="French C."/>
            <person name="Gujja S."/>
            <person name="Hansen K."/>
            <person name="Keifenheim D."/>
            <person name="Levin J.Z."/>
            <person name="Mosher R.A."/>
            <person name="Mueller C.A."/>
            <person name="Pfiffner J."/>
            <person name="Priest M."/>
            <person name="Russ C."/>
            <person name="Smialowska A."/>
            <person name="Swoboda P."/>
            <person name="Sykes S.M."/>
            <person name="Vaughn M."/>
            <person name="Vengrova S."/>
            <person name="Yoder R."/>
            <person name="Zeng Q."/>
            <person name="Allshire R."/>
            <person name="Baulcombe D."/>
            <person name="Birren B.W."/>
            <person name="Brown W."/>
            <person name="Ekwall K."/>
            <person name="Kellis M."/>
            <person name="Leatherwood J."/>
            <person name="Levin H."/>
            <person name="Margalit H."/>
            <person name="Martienssen R."/>
            <person name="Nieduszynski C.A."/>
            <person name="Spatafora J.W."/>
            <person name="Friedman N."/>
            <person name="Dalgaard J.Z."/>
            <person name="Baumann P."/>
            <person name="Niki H."/>
            <person name="Regev A."/>
            <person name="Nusbaum C."/>
        </authorList>
    </citation>
    <scope>NUCLEOTIDE SEQUENCE [LARGE SCALE GENOMIC DNA]</scope>
    <source>
        <strain evidence="19">yFS286</strain>
    </source>
</reference>
<keyword evidence="6 11" id="KW-0949">S-adenosyl-L-methionine</keyword>
<evidence type="ECO:0000256" key="2">
    <source>
        <dbReference type="ARBA" id="ARBA00004286"/>
    </source>
</evidence>
<dbReference type="GO" id="GO:1902794">
    <property type="term" value="P:siRNA-independent facultative heterochromatin formation"/>
    <property type="evidence" value="ECO:0007669"/>
    <property type="project" value="EnsemblFungi"/>
</dbReference>
<proteinExistence type="inferred from homology"/>
<dbReference type="InterPro" id="IPR016197">
    <property type="entry name" value="Chromo-like_dom_sf"/>
</dbReference>
<evidence type="ECO:0000259" key="17">
    <source>
        <dbReference type="PROSITE" id="PS50868"/>
    </source>
</evidence>
<dbReference type="GO" id="GO:0043494">
    <property type="term" value="C:CLRC complex"/>
    <property type="evidence" value="ECO:0007669"/>
    <property type="project" value="EnsemblFungi"/>
</dbReference>
<dbReference type="GO" id="GO:0061649">
    <property type="term" value="F:ubiquitin-modified histone reader activity"/>
    <property type="evidence" value="ECO:0007669"/>
    <property type="project" value="EnsemblFungi"/>
</dbReference>
<evidence type="ECO:0000256" key="13">
    <source>
        <dbReference type="SAM" id="MobiDB-lite"/>
    </source>
</evidence>
<keyword evidence="7 11" id="KW-0479">Metal-binding</keyword>
<dbReference type="SMART" id="SM00298">
    <property type="entry name" value="CHROMO"/>
    <property type="match status" value="1"/>
</dbReference>
<dbReference type="eggNOG" id="KOG1082">
    <property type="taxonomic scope" value="Eukaryota"/>
</dbReference>
<evidence type="ECO:0000256" key="8">
    <source>
        <dbReference type="ARBA" id="ARBA00022833"/>
    </source>
</evidence>
<dbReference type="InterPro" id="IPR023779">
    <property type="entry name" value="Chromodomain_CS"/>
</dbReference>
<dbReference type="Pfam" id="PF00856">
    <property type="entry name" value="SET"/>
    <property type="match status" value="1"/>
</dbReference>
<dbReference type="GO" id="GO:0031491">
    <property type="term" value="F:nucleosome binding"/>
    <property type="evidence" value="ECO:0007669"/>
    <property type="project" value="EnsemblFungi"/>
</dbReference>
<dbReference type="Proteomes" id="UP000016088">
    <property type="component" value="Unassembled WGS sequence"/>
</dbReference>
<feature type="binding site" evidence="12">
    <location>
        <position position="311"/>
    </location>
    <ligand>
        <name>Zn(2+)</name>
        <dbReference type="ChEBI" id="CHEBI:29105"/>
        <label>3</label>
    </ligand>
</feature>
<feature type="binding site" evidence="12">
    <location>
        <position position="305"/>
    </location>
    <ligand>
        <name>Zn(2+)</name>
        <dbReference type="ChEBI" id="CHEBI:29105"/>
        <label>3</label>
    </ligand>
</feature>
<keyword evidence="4 11" id="KW-0489">Methyltransferase</keyword>
<dbReference type="PANTHER" id="PTHR46223">
    <property type="entry name" value="HISTONE-LYSINE N-METHYLTRANSFERASE SUV39H"/>
    <property type="match status" value="1"/>
</dbReference>
<dbReference type="InterPro" id="IPR000953">
    <property type="entry name" value="Chromo/chromo_shadow_dom"/>
</dbReference>
<dbReference type="Gene3D" id="2.170.270.10">
    <property type="entry name" value="SET domain"/>
    <property type="match status" value="1"/>
</dbReference>
<feature type="binding site" evidence="12">
    <location>
        <position position="477"/>
    </location>
    <ligand>
        <name>Zn(2+)</name>
        <dbReference type="ChEBI" id="CHEBI:29105"/>
        <label>4</label>
    </ligand>
</feature>
<dbReference type="AlphaFoldDB" id="S9RHE0"/>
<comment type="similarity">
    <text evidence="11">Belongs to the class V-like SAM-binding methyltransferase superfamily. Histone-lysine methyltransferase family. Suvar3-9 subfamily.</text>
</comment>
<feature type="binding site" evidence="12">
    <location>
        <position position="482"/>
    </location>
    <ligand>
        <name>Zn(2+)</name>
        <dbReference type="ChEBI" id="CHEBI:29105"/>
        <label>4</label>
    </ligand>
</feature>
<feature type="binding site" evidence="12">
    <location>
        <position position="259"/>
    </location>
    <ligand>
        <name>Zn(2+)</name>
        <dbReference type="ChEBI" id="CHEBI:29105"/>
        <label>1</label>
    </ligand>
</feature>
<dbReference type="PIRSF" id="PIRSF009343">
    <property type="entry name" value="SUV39_SET"/>
    <property type="match status" value="1"/>
</dbReference>
<keyword evidence="9 11" id="KW-0156">Chromatin regulator</keyword>
<dbReference type="GO" id="GO:0005721">
    <property type="term" value="C:pericentric heterochromatin"/>
    <property type="evidence" value="ECO:0007669"/>
    <property type="project" value="EnsemblFungi"/>
</dbReference>
<dbReference type="GO" id="GO:0140720">
    <property type="term" value="C:subtelomeric heterochromatin"/>
    <property type="evidence" value="ECO:0007669"/>
    <property type="project" value="EnsemblFungi"/>
</dbReference>
<dbReference type="PROSITE" id="PS50868">
    <property type="entry name" value="POST_SET"/>
    <property type="match status" value="1"/>
</dbReference>
<comment type="subcellular location">
    <subcellularLocation>
        <location evidence="2">Chromosome</location>
    </subcellularLocation>
    <subcellularLocation>
        <location evidence="1 11">Nucleus</location>
    </subcellularLocation>
</comment>
<feature type="binding site" evidence="12">
    <location>
        <position position="261"/>
    </location>
    <ligand>
        <name>Zn(2+)</name>
        <dbReference type="ChEBI" id="CHEBI:29105"/>
        <label>1</label>
    </ligand>
</feature>
<dbReference type="GO" id="GO:0140949">
    <property type="term" value="F:histone H3K9 trimethyltransferase activity"/>
    <property type="evidence" value="ECO:0007669"/>
    <property type="project" value="UniProtKB-EC"/>
</dbReference>
<feature type="domain" description="Pre-SET" evidence="16">
    <location>
        <begin position="257"/>
        <end position="323"/>
    </location>
</feature>
<protein>
    <recommendedName>
        <fullName evidence="11">Histone-lysine N-methyltransferase</fullName>
        <ecNumber evidence="11">2.1.1.355</ecNumber>
    </recommendedName>
</protein>
<feature type="binding site" evidence="12">
    <location>
        <position position="410"/>
    </location>
    <ligand>
        <name>Zn(2+)</name>
        <dbReference type="ChEBI" id="CHEBI:29105"/>
        <label>4</label>
    </ligand>
</feature>
<dbReference type="EMBL" id="KE503206">
    <property type="protein sequence ID" value="EPX73459.1"/>
    <property type="molecule type" value="Genomic_DNA"/>
</dbReference>
<dbReference type="VEuPathDB" id="FungiDB:SOCG_02684"/>
<dbReference type="InterPro" id="IPR001214">
    <property type="entry name" value="SET_dom"/>
</dbReference>
<dbReference type="SMART" id="SM00468">
    <property type="entry name" value="PreSET"/>
    <property type="match status" value="1"/>
</dbReference>
<dbReference type="GO" id="GO:0032259">
    <property type="term" value="P:methylation"/>
    <property type="evidence" value="ECO:0007669"/>
    <property type="project" value="UniProtKB-KW"/>
</dbReference>
<keyword evidence="19" id="KW-1185">Reference proteome</keyword>
<dbReference type="GO" id="GO:0003697">
    <property type="term" value="F:single-stranded DNA binding"/>
    <property type="evidence" value="ECO:0007669"/>
    <property type="project" value="EnsemblFungi"/>
</dbReference>
<evidence type="ECO:0000256" key="5">
    <source>
        <dbReference type="ARBA" id="ARBA00022679"/>
    </source>
</evidence>
<dbReference type="PANTHER" id="PTHR46223:SF3">
    <property type="entry name" value="HISTONE-LYSINE N-METHYLTRANSFERASE SET-23"/>
    <property type="match status" value="1"/>
</dbReference>
<dbReference type="InterPro" id="IPR011381">
    <property type="entry name" value="H3-K9_MeTrfase_SUV39H1/2-like"/>
</dbReference>
<feature type="binding site" evidence="12">
    <location>
        <position position="259"/>
    </location>
    <ligand>
        <name>Zn(2+)</name>
        <dbReference type="ChEBI" id="CHEBI:29105"/>
        <label>2</label>
    </ligand>
</feature>
<dbReference type="Pfam" id="PF00385">
    <property type="entry name" value="Chromo"/>
    <property type="match status" value="1"/>
</dbReference>
<feature type="binding site" evidence="12">
    <location>
        <position position="274"/>
    </location>
    <ligand>
        <name>Zn(2+)</name>
        <dbReference type="ChEBI" id="CHEBI:29105"/>
        <label>3</label>
    </ligand>
</feature>
<evidence type="ECO:0000313" key="19">
    <source>
        <dbReference type="Proteomes" id="UP000016088"/>
    </source>
</evidence>
<feature type="domain" description="SET" evidence="15">
    <location>
        <begin position="326"/>
        <end position="450"/>
    </location>
</feature>
<feature type="binding site" evidence="12">
    <location>
        <position position="274"/>
    </location>
    <ligand>
        <name>Zn(2+)</name>
        <dbReference type="ChEBI" id="CHEBI:29105"/>
        <label>1</label>
    </ligand>
</feature>
<dbReference type="SUPFAM" id="SSF82199">
    <property type="entry name" value="SET domain"/>
    <property type="match status" value="1"/>
</dbReference>
<dbReference type="GO" id="GO:0031508">
    <property type="term" value="P:pericentric heterochromatin formation"/>
    <property type="evidence" value="ECO:0007669"/>
    <property type="project" value="EnsemblFungi"/>
</dbReference>
<feature type="domain" description="Post-SET" evidence="17">
    <location>
        <begin position="471"/>
        <end position="487"/>
    </location>
</feature>
<dbReference type="GO" id="GO:0003690">
    <property type="term" value="F:double-stranded DNA binding"/>
    <property type="evidence" value="ECO:0007669"/>
    <property type="project" value="EnsemblFungi"/>
</dbReference>
<dbReference type="GO" id="GO:0030466">
    <property type="term" value="P:silent mating-type cassette heterochromatin formation"/>
    <property type="evidence" value="ECO:0007669"/>
    <property type="project" value="EnsemblFungi"/>
</dbReference>
<dbReference type="InterPro" id="IPR023780">
    <property type="entry name" value="Chromo_domain"/>
</dbReference>
<feature type="binding site" evidence="12">
    <location>
        <position position="309"/>
    </location>
    <ligand>
        <name>Zn(2+)</name>
        <dbReference type="ChEBI" id="CHEBI:29105"/>
        <label>2</label>
    </ligand>
</feature>
<dbReference type="GO" id="GO:0031509">
    <property type="term" value="P:subtelomeric heterochromatin formation"/>
    <property type="evidence" value="ECO:0007669"/>
    <property type="project" value="EnsemblFungi"/>
</dbReference>
<accession>S9RHE0</accession>
<evidence type="ECO:0000256" key="9">
    <source>
        <dbReference type="ARBA" id="ARBA00022853"/>
    </source>
</evidence>
<dbReference type="RefSeq" id="XP_013016629.1">
    <property type="nucleotide sequence ID" value="XM_013161175.1"/>
</dbReference>
<comment type="catalytic activity">
    <reaction evidence="11">
        <text>L-lysyl(9)-[histone H3] + 3 S-adenosyl-L-methionine = N(6),N(6),N(6)-trimethyl-L-lysyl(9)-[histone H3] + 3 S-adenosyl-L-homocysteine + 3 H(+)</text>
        <dbReference type="Rhea" id="RHEA:60276"/>
        <dbReference type="Rhea" id="RHEA-COMP:15538"/>
        <dbReference type="Rhea" id="RHEA-COMP:15546"/>
        <dbReference type="ChEBI" id="CHEBI:15378"/>
        <dbReference type="ChEBI" id="CHEBI:29969"/>
        <dbReference type="ChEBI" id="CHEBI:57856"/>
        <dbReference type="ChEBI" id="CHEBI:59789"/>
        <dbReference type="ChEBI" id="CHEBI:61961"/>
        <dbReference type="EC" id="2.1.1.355"/>
    </reaction>
</comment>
<evidence type="ECO:0000256" key="6">
    <source>
        <dbReference type="ARBA" id="ARBA00022691"/>
    </source>
</evidence>
<feature type="binding site" evidence="12">
    <location>
        <position position="475"/>
    </location>
    <ligand>
        <name>Zn(2+)</name>
        <dbReference type="ChEBI" id="CHEBI:29105"/>
        <label>4</label>
    </ligand>
</feature>
<evidence type="ECO:0000256" key="7">
    <source>
        <dbReference type="ARBA" id="ARBA00022723"/>
    </source>
</evidence>